<evidence type="ECO:0000313" key="2">
    <source>
        <dbReference type="EMBL" id="RRT67165.1"/>
    </source>
</evidence>
<evidence type="ECO:0000313" key="3">
    <source>
        <dbReference type="Proteomes" id="UP000287651"/>
    </source>
</evidence>
<evidence type="ECO:0000256" key="1">
    <source>
        <dbReference type="SAM" id="MobiDB-lite"/>
    </source>
</evidence>
<dbReference type="AlphaFoldDB" id="A0A426ZTE7"/>
<dbReference type="EMBL" id="AMZH03005134">
    <property type="protein sequence ID" value="RRT67165.1"/>
    <property type="molecule type" value="Genomic_DNA"/>
</dbReference>
<name>A0A426ZTE7_ENSVE</name>
<feature type="region of interest" description="Disordered" evidence="1">
    <location>
        <begin position="22"/>
        <end position="54"/>
    </location>
</feature>
<gene>
    <name evidence="2" type="ORF">B296_00009090</name>
</gene>
<reference evidence="2 3" key="1">
    <citation type="journal article" date="2014" name="Agronomy (Basel)">
        <title>A Draft Genome Sequence for Ensete ventricosum, the Drought-Tolerant Tree Against Hunger.</title>
        <authorList>
            <person name="Harrison J."/>
            <person name="Moore K.A."/>
            <person name="Paszkiewicz K."/>
            <person name="Jones T."/>
            <person name="Grant M."/>
            <person name="Ambacheew D."/>
            <person name="Muzemil S."/>
            <person name="Studholme D.J."/>
        </authorList>
    </citation>
    <scope>NUCLEOTIDE SEQUENCE [LARGE SCALE GENOMIC DNA]</scope>
</reference>
<sequence>MRDCCSLAAAAPAESRRERAAVRARALAGSGSPPPRRREVTFSNSFGRSRYSFPKNNPQESIRLGLETHPVSSCIRTGSELESVHRDAVNLKRRSIECDRSEERSCN</sequence>
<organism evidence="2 3">
    <name type="scientific">Ensete ventricosum</name>
    <name type="common">Abyssinian banana</name>
    <name type="synonym">Musa ensete</name>
    <dbReference type="NCBI Taxonomy" id="4639"/>
    <lineage>
        <taxon>Eukaryota</taxon>
        <taxon>Viridiplantae</taxon>
        <taxon>Streptophyta</taxon>
        <taxon>Embryophyta</taxon>
        <taxon>Tracheophyta</taxon>
        <taxon>Spermatophyta</taxon>
        <taxon>Magnoliopsida</taxon>
        <taxon>Liliopsida</taxon>
        <taxon>Zingiberales</taxon>
        <taxon>Musaceae</taxon>
        <taxon>Ensete</taxon>
    </lineage>
</organism>
<protein>
    <submittedName>
        <fullName evidence="2">Uncharacterized protein</fullName>
    </submittedName>
</protein>
<accession>A0A426ZTE7</accession>
<comment type="caution">
    <text evidence="2">The sequence shown here is derived from an EMBL/GenBank/DDBJ whole genome shotgun (WGS) entry which is preliminary data.</text>
</comment>
<proteinExistence type="predicted"/>
<dbReference type="Proteomes" id="UP000287651">
    <property type="component" value="Unassembled WGS sequence"/>
</dbReference>